<evidence type="ECO:0000256" key="1">
    <source>
        <dbReference type="SAM" id="MobiDB-lite"/>
    </source>
</evidence>
<feature type="compositionally biased region" description="Low complexity" evidence="1">
    <location>
        <begin position="106"/>
        <end position="118"/>
    </location>
</feature>
<reference evidence="2" key="2">
    <citation type="submission" date="2021-09" db="EMBL/GenBank/DDBJ databases">
        <authorList>
            <person name="Jia N."/>
            <person name="Wang J."/>
            <person name="Shi W."/>
            <person name="Du L."/>
            <person name="Sun Y."/>
            <person name="Zhan W."/>
            <person name="Jiang J."/>
            <person name="Wang Q."/>
            <person name="Zhang B."/>
            <person name="Ji P."/>
            <person name="Sakyi L.B."/>
            <person name="Cui X."/>
            <person name="Yuan T."/>
            <person name="Jiang B."/>
            <person name="Yang W."/>
            <person name="Lam T.T.-Y."/>
            <person name="Chang Q."/>
            <person name="Ding S."/>
            <person name="Wang X."/>
            <person name="Zhu J."/>
            <person name="Ruan X."/>
            <person name="Zhao L."/>
            <person name="Wei J."/>
            <person name="Que T."/>
            <person name="Du C."/>
            <person name="Cheng J."/>
            <person name="Dai P."/>
            <person name="Han X."/>
            <person name="Huang E."/>
            <person name="Gao Y."/>
            <person name="Liu J."/>
            <person name="Shao H."/>
            <person name="Ye R."/>
            <person name="Li L."/>
            <person name="Wei W."/>
            <person name="Wang X."/>
            <person name="Wang C."/>
            <person name="Huo Q."/>
            <person name="Li W."/>
            <person name="Guo W."/>
            <person name="Chen H."/>
            <person name="Chen S."/>
            <person name="Zhou L."/>
            <person name="Zhou L."/>
            <person name="Ni X."/>
            <person name="Tian J."/>
            <person name="Zhou Y."/>
            <person name="Sheng Y."/>
            <person name="Liu T."/>
            <person name="Pan Y."/>
            <person name="Xia L."/>
            <person name="Li J."/>
            <person name="Zhao F."/>
            <person name="Cao W."/>
        </authorList>
    </citation>
    <scope>NUCLEOTIDE SEQUENCE</scope>
    <source>
        <strain evidence="2">Rsan-2018</strain>
        <tissue evidence="2">Larvae</tissue>
    </source>
</reference>
<dbReference type="EMBL" id="JABSTV010001255">
    <property type="protein sequence ID" value="KAH7935755.1"/>
    <property type="molecule type" value="Genomic_DNA"/>
</dbReference>
<proteinExistence type="predicted"/>
<feature type="region of interest" description="Disordered" evidence="1">
    <location>
        <begin position="86"/>
        <end position="118"/>
    </location>
</feature>
<sequence length="118" mass="12535">MAARSPPSGAACRFGSRTKERAVRDPWLRQCARCVVRGRTTSLGVWPIGTTPATRTVRAQGHNSLPPEPVCRRLQFFAEPLESDAATLRDGAATTSSPLKGADGEATTAQATTPTTEL</sequence>
<accession>A0A9D4PDS9</accession>
<evidence type="ECO:0000313" key="3">
    <source>
        <dbReference type="Proteomes" id="UP000821837"/>
    </source>
</evidence>
<gene>
    <name evidence="2" type="ORF">HPB52_013080</name>
</gene>
<protein>
    <submittedName>
        <fullName evidence="2">Uncharacterized protein</fullName>
    </submittedName>
</protein>
<name>A0A9D4PDS9_RHISA</name>
<keyword evidence="3" id="KW-1185">Reference proteome</keyword>
<organism evidence="2 3">
    <name type="scientific">Rhipicephalus sanguineus</name>
    <name type="common">Brown dog tick</name>
    <name type="synonym">Ixodes sanguineus</name>
    <dbReference type="NCBI Taxonomy" id="34632"/>
    <lineage>
        <taxon>Eukaryota</taxon>
        <taxon>Metazoa</taxon>
        <taxon>Ecdysozoa</taxon>
        <taxon>Arthropoda</taxon>
        <taxon>Chelicerata</taxon>
        <taxon>Arachnida</taxon>
        <taxon>Acari</taxon>
        <taxon>Parasitiformes</taxon>
        <taxon>Ixodida</taxon>
        <taxon>Ixodoidea</taxon>
        <taxon>Ixodidae</taxon>
        <taxon>Rhipicephalinae</taxon>
        <taxon>Rhipicephalus</taxon>
        <taxon>Rhipicephalus</taxon>
    </lineage>
</organism>
<feature type="region of interest" description="Disordered" evidence="1">
    <location>
        <begin position="1"/>
        <end position="20"/>
    </location>
</feature>
<dbReference type="Proteomes" id="UP000821837">
    <property type="component" value="Unassembled WGS sequence"/>
</dbReference>
<evidence type="ECO:0000313" key="2">
    <source>
        <dbReference type="EMBL" id="KAH7935755.1"/>
    </source>
</evidence>
<reference evidence="2" key="1">
    <citation type="journal article" date="2020" name="Cell">
        <title>Large-Scale Comparative Analyses of Tick Genomes Elucidate Their Genetic Diversity and Vector Capacities.</title>
        <authorList>
            <consortium name="Tick Genome and Microbiome Consortium (TIGMIC)"/>
            <person name="Jia N."/>
            <person name="Wang J."/>
            <person name="Shi W."/>
            <person name="Du L."/>
            <person name="Sun Y."/>
            <person name="Zhan W."/>
            <person name="Jiang J.F."/>
            <person name="Wang Q."/>
            <person name="Zhang B."/>
            <person name="Ji P."/>
            <person name="Bell-Sakyi L."/>
            <person name="Cui X.M."/>
            <person name="Yuan T.T."/>
            <person name="Jiang B.G."/>
            <person name="Yang W.F."/>
            <person name="Lam T.T."/>
            <person name="Chang Q.C."/>
            <person name="Ding S.J."/>
            <person name="Wang X.J."/>
            <person name="Zhu J.G."/>
            <person name="Ruan X.D."/>
            <person name="Zhao L."/>
            <person name="Wei J.T."/>
            <person name="Ye R.Z."/>
            <person name="Que T.C."/>
            <person name="Du C.H."/>
            <person name="Zhou Y.H."/>
            <person name="Cheng J.X."/>
            <person name="Dai P.F."/>
            <person name="Guo W.B."/>
            <person name="Han X.H."/>
            <person name="Huang E.J."/>
            <person name="Li L.F."/>
            <person name="Wei W."/>
            <person name="Gao Y.C."/>
            <person name="Liu J.Z."/>
            <person name="Shao H.Z."/>
            <person name="Wang X."/>
            <person name="Wang C.C."/>
            <person name="Yang T.C."/>
            <person name="Huo Q.B."/>
            <person name="Li W."/>
            <person name="Chen H.Y."/>
            <person name="Chen S.E."/>
            <person name="Zhou L.G."/>
            <person name="Ni X.B."/>
            <person name="Tian J.H."/>
            <person name="Sheng Y."/>
            <person name="Liu T."/>
            <person name="Pan Y.S."/>
            <person name="Xia L.Y."/>
            <person name="Li J."/>
            <person name="Zhao F."/>
            <person name="Cao W.C."/>
        </authorList>
    </citation>
    <scope>NUCLEOTIDE SEQUENCE</scope>
    <source>
        <strain evidence="2">Rsan-2018</strain>
    </source>
</reference>
<comment type="caution">
    <text evidence="2">The sequence shown here is derived from an EMBL/GenBank/DDBJ whole genome shotgun (WGS) entry which is preliminary data.</text>
</comment>
<dbReference type="AlphaFoldDB" id="A0A9D4PDS9"/>